<evidence type="ECO:0000256" key="1">
    <source>
        <dbReference type="SAM" id="MobiDB-lite"/>
    </source>
</evidence>
<dbReference type="AlphaFoldDB" id="A0AAV4SKV9"/>
<reference evidence="2 3" key="1">
    <citation type="submission" date="2021-06" db="EMBL/GenBank/DDBJ databases">
        <title>Caerostris extrusa draft genome.</title>
        <authorList>
            <person name="Kono N."/>
            <person name="Arakawa K."/>
        </authorList>
    </citation>
    <scope>NUCLEOTIDE SEQUENCE [LARGE SCALE GENOMIC DNA]</scope>
</reference>
<evidence type="ECO:0000313" key="3">
    <source>
        <dbReference type="Proteomes" id="UP001054945"/>
    </source>
</evidence>
<evidence type="ECO:0000313" key="2">
    <source>
        <dbReference type="EMBL" id="GIY33110.1"/>
    </source>
</evidence>
<gene>
    <name evidence="2" type="ORF">CEXT_519991</name>
</gene>
<organism evidence="2 3">
    <name type="scientific">Caerostris extrusa</name>
    <name type="common">Bark spider</name>
    <name type="synonym">Caerostris bankana</name>
    <dbReference type="NCBI Taxonomy" id="172846"/>
    <lineage>
        <taxon>Eukaryota</taxon>
        <taxon>Metazoa</taxon>
        <taxon>Ecdysozoa</taxon>
        <taxon>Arthropoda</taxon>
        <taxon>Chelicerata</taxon>
        <taxon>Arachnida</taxon>
        <taxon>Araneae</taxon>
        <taxon>Araneomorphae</taxon>
        <taxon>Entelegynae</taxon>
        <taxon>Araneoidea</taxon>
        <taxon>Araneidae</taxon>
        <taxon>Caerostris</taxon>
    </lineage>
</organism>
<protein>
    <submittedName>
        <fullName evidence="2">Uncharacterized protein</fullName>
    </submittedName>
</protein>
<keyword evidence="3" id="KW-1185">Reference proteome</keyword>
<proteinExistence type="predicted"/>
<dbReference type="Proteomes" id="UP001054945">
    <property type="component" value="Unassembled WGS sequence"/>
</dbReference>
<dbReference type="EMBL" id="BPLR01009592">
    <property type="protein sequence ID" value="GIY33110.1"/>
    <property type="molecule type" value="Genomic_DNA"/>
</dbReference>
<feature type="region of interest" description="Disordered" evidence="1">
    <location>
        <begin position="1"/>
        <end position="90"/>
    </location>
</feature>
<accession>A0AAV4SKV9</accession>
<sequence length="260" mass="30063">MLDALKGGMKKSSNNSKGHRRSTESHRNVRERKSGHEEIEQQFEGTTKKEVPVRKSTESHRNVREEEKVDMEKSSNNSKGQRRVTGTHVNPVSRQEDYISALDLHVQQEDISRDWHFFPILYRVGKSQRIETNLSGKLAQIFSKILLKRGSSSPEIHGKSQKMFEKRKNLHVQQEDISRDWHFFPMLYRVGKSQRIGNEFNRKIGSNIFKDSFEKSPEIRGKSQKMLEALKVGMKKSSNNSKGHRRVSGTHVDPVSPQQD</sequence>
<name>A0AAV4SKV9_CAEEX</name>
<feature type="compositionally biased region" description="Basic and acidic residues" evidence="1">
    <location>
        <begin position="46"/>
        <end position="73"/>
    </location>
</feature>
<feature type="region of interest" description="Disordered" evidence="1">
    <location>
        <begin position="232"/>
        <end position="260"/>
    </location>
</feature>
<feature type="compositionally biased region" description="Basic and acidic residues" evidence="1">
    <location>
        <begin position="21"/>
        <end position="39"/>
    </location>
</feature>
<comment type="caution">
    <text evidence="2">The sequence shown here is derived from an EMBL/GenBank/DDBJ whole genome shotgun (WGS) entry which is preliminary data.</text>
</comment>
<feature type="compositionally biased region" description="Low complexity" evidence="1">
    <location>
        <begin position="1"/>
        <end position="16"/>
    </location>
</feature>